<name>A0A1Z5H4W2_9LACO</name>
<evidence type="ECO:0000313" key="1">
    <source>
        <dbReference type="EMBL" id="GAT18182.1"/>
    </source>
</evidence>
<protein>
    <submittedName>
        <fullName evidence="1">Uncharacterized protein</fullName>
    </submittedName>
</protein>
<dbReference type="AlphaFoldDB" id="A0A1Z5H4W2"/>
<dbReference type="Proteomes" id="UP000223370">
    <property type="component" value="Unassembled WGS sequence"/>
</dbReference>
<sequence length="262" mass="29647">MLSEEYRHRPLPAELETITISQQLAEQLHNSYAWLDVKGERPFASLISPAGTDEVALYHFIDNATLNHHNLNRFMNRTVTATEVLGSFNASEVRPVAEQYLGSYLLQQSQRNDLLLPLMNVLALANYDVIGVFAVMITVDIESLPNTLIELSARLLARLAPNLITLDHVPEEADYVLPPHLIIAVEDTDGTPSDIPVALLDWLPDHLTKILTIAEGNEIGLLNLLNEQTDDNSLVIRDWLVRNDDNQRTFSQWIFQHRQQVK</sequence>
<reference evidence="1 2" key="1">
    <citation type="submission" date="2015-11" db="EMBL/GenBank/DDBJ databases">
        <title>Draft genome sequences of new species of the genus Lactobacillus isolated from orchardgrass silage.</title>
        <authorList>
            <person name="Tohno M."/>
            <person name="Tanizawa Y."/>
            <person name="Arita M."/>
        </authorList>
    </citation>
    <scope>NUCLEOTIDE SEQUENCE [LARGE SCALE GENOMIC DNA]</scope>
    <source>
        <strain evidence="1 2">IWT5</strain>
    </source>
</reference>
<gene>
    <name evidence="1" type="ORF">IWT5_00455</name>
</gene>
<keyword evidence="2" id="KW-1185">Reference proteome</keyword>
<accession>A0A1Z5H4W2</accession>
<organism evidence="1 2">
    <name type="scientific">Secundilactobacillus silagincola</name>
    <dbReference type="NCBI Taxonomy" id="1714681"/>
    <lineage>
        <taxon>Bacteria</taxon>
        <taxon>Bacillati</taxon>
        <taxon>Bacillota</taxon>
        <taxon>Bacilli</taxon>
        <taxon>Lactobacillales</taxon>
        <taxon>Lactobacillaceae</taxon>
        <taxon>Secundilactobacillus</taxon>
    </lineage>
</organism>
<comment type="caution">
    <text evidence="1">The sequence shown here is derived from an EMBL/GenBank/DDBJ whole genome shotgun (WGS) entry which is preliminary data.</text>
</comment>
<dbReference type="RefSeq" id="WP_098823707.1">
    <property type="nucleotide sequence ID" value="NZ_BCMJ01000002.1"/>
</dbReference>
<dbReference type="EMBL" id="BCMJ01000002">
    <property type="protein sequence ID" value="GAT18182.1"/>
    <property type="molecule type" value="Genomic_DNA"/>
</dbReference>
<evidence type="ECO:0000313" key="2">
    <source>
        <dbReference type="Proteomes" id="UP000223370"/>
    </source>
</evidence>
<dbReference type="OrthoDB" id="2289322at2"/>
<proteinExistence type="predicted"/>